<keyword evidence="3" id="KW-1185">Reference proteome</keyword>
<name>A0ABU3BNR4_9BACT</name>
<evidence type="ECO:0000313" key="2">
    <source>
        <dbReference type="EMBL" id="MDT0630927.1"/>
    </source>
</evidence>
<comment type="caution">
    <text evidence="2">The sequence shown here is derived from an EMBL/GenBank/DDBJ whole genome shotgun (WGS) entry which is preliminary data.</text>
</comment>
<sequence>MPAPLLRPAPAGLLVFAVCALAGCTHIQPAPLASAGGRSDVNDRARTADATVILAGGERVRARALHLAPDLATWTDPQTGAARSAPTADLLSVRFVDRARGGAEGAGLGLLAGAGVGLALSALVVASGDTGPLEPAEGTALITSAFGLIGAGVGAVGGLDRGSQAVYRPVPGAD</sequence>
<dbReference type="PROSITE" id="PS51257">
    <property type="entry name" value="PROKAR_LIPOPROTEIN"/>
    <property type="match status" value="1"/>
</dbReference>
<feature type="signal peptide" evidence="1">
    <location>
        <begin position="1"/>
        <end position="22"/>
    </location>
</feature>
<dbReference type="RefSeq" id="WP_311662264.1">
    <property type="nucleotide sequence ID" value="NZ_JAVRHT010000006.1"/>
</dbReference>
<feature type="chain" id="PRO_5046983264" description="Lipoprotein" evidence="1">
    <location>
        <begin position="23"/>
        <end position="174"/>
    </location>
</feature>
<gene>
    <name evidence="2" type="ORF">RM540_04125</name>
</gene>
<dbReference type="Proteomes" id="UP001267426">
    <property type="component" value="Unassembled WGS sequence"/>
</dbReference>
<evidence type="ECO:0000313" key="3">
    <source>
        <dbReference type="Proteomes" id="UP001267426"/>
    </source>
</evidence>
<evidence type="ECO:0000256" key="1">
    <source>
        <dbReference type="SAM" id="SignalP"/>
    </source>
</evidence>
<dbReference type="EMBL" id="JAVRHT010000006">
    <property type="protein sequence ID" value="MDT0630927.1"/>
    <property type="molecule type" value="Genomic_DNA"/>
</dbReference>
<protein>
    <recommendedName>
        <fullName evidence="4">Lipoprotein</fullName>
    </recommendedName>
</protein>
<keyword evidence="1" id="KW-0732">Signal</keyword>
<proteinExistence type="predicted"/>
<evidence type="ECO:0008006" key="4">
    <source>
        <dbReference type="Google" id="ProtNLM"/>
    </source>
</evidence>
<reference evidence="2 3" key="1">
    <citation type="submission" date="2023-09" db="EMBL/GenBank/DDBJ databases">
        <authorList>
            <person name="Rey-Velasco X."/>
        </authorList>
    </citation>
    <scope>NUCLEOTIDE SEQUENCE [LARGE SCALE GENOMIC DNA]</scope>
    <source>
        <strain evidence="2 3">F394</strain>
    </source>
</reference>
<accession>A0ABU3BNR4</accession>
<organism evidence="2 3">
    <name type="scientific">Rubrivirga litoralis</name>
    <dbReference type="NCBI Taxonomy" id="3075598"/>
    <lineage>
        <taxon>Bacteria</taxon>
        <taxon>Pseudomonadati</taxon>
        <taxon>Rhodothermota</taxon>
        <taxon>Rhodothermia</taxon>
        <taxon>Rhodothermales</taxon>
        <taxon>Rubricoccaceae</taxon>
        <taxon>Rubrivirga</taxon>
    </lineage>
</organism>